<sequence>MCKSHKMMKTLPFGRIQDVHLVEHLDEAVHPMQTPSRKTGLEVRHFMYNAGISVSRRSTTLIAQTRKRDGTLLLNWLLHIL</sequence>
<proteinExistence type="predicted"/>
<protein>
    <submittedName>
        <fullName evidence="1">Uncharacterized protein</fullName>
    </submittedName>
</protein>
<name>A0A016SEF9_9BILA</name>
<organism evidence="1 2">
    <name type="scientific">Ancylostoma ceylanicum</name>
    <dbReference type="NCBI Taxonomy" id="53326"/>
    <lineage>
        <taxon>Eukaryota</taxon>
        <taxon>Metazoa</taxon>
        <taxon>Ecdysozoa</taxon>
        <taxon>Nematoda</taxon>
        <taxon>Chromadorea</taxon>
        <taxon>Rhabditida</taxon>
        <taxon>Rhabditina</taxon>
        <taxon>Rhabditomorpha</taxon>
        <taxon>Strongyloidea</taxon>
        <taxon>Ancylostomatidae</taxon>
        <taxon>Ancylostomatinae</taxon>
        <taxon>Ancylostoma</taxon>
    </lineage>
</organism>
<dbReference type="EMBL" id="JARK01001578">
    <property type="protein sequence ID" value="EYB88787.1"/>
    <property type="molecule type" value="Genomic_DNA"/>
</dbReference>
<reference evidence="2" key="1">
    <citation type="journal article" date="2015" name="Nat. Genet.">
        <title>The genome and transcriptome of the zoonotic hookworm Ancylostoma ceylanicum identify infection-specific gene families.</title>
        <authorList>
            <person name="Schwarz E.M."/>
            <person name="Hu Y."/>
            <person name="Antoshechkin I."/>
            <person name="Miller M.M."/>
            <person name="Sternberg P.W."/>
            <person name="Aroian R.V."/>
        </authorList>
    </citation>
    <scope>NUCLEOTIDE SEQUENCE</scope>
    <source>
        <strain evidence="2">HY135</strain>
    </source>
</reference>
<gene>
    <name evidence="1" type="primary">Acey_s0242.g3458</name>
    <name evidence="1" type="ORF">Y032_0242g3458</name>
</gene>
<comment type="caution">
    <text evidence="1">The sequence shown here is derived from an EMBL/GenBank/DDBJ whole genome shotgun (WGS) entry which is preliminary data.</text>
</comment>
<keyword evidence="2" id="KW-1185">Reference proteome</keyword>
<evidence type="ECO:0000313" key="1">
    <source>
        <dbReference type="EMBL" id="EYB88787.1"/>
    </source>
</evidence>
<dbReference type="Proteomes" id="UP000024635">
    <property type="component" value="Unassembled WGS sequence"/>
</dbReference>
<accession>A0A016SEF9</accession>
<evidence type="ECO:0000313" key="2">
    <source>
        <dbReference type="Proteomes" id="UP000024635"/>
    </source>
</evidence>
<dbReference type="AlphaFoldDB" id="A0A016SEF9"/>